<dbReference type="RefSeq" id="WP_344797121.1">
    <property type="nucleotide sequence ID" value="NZ_BAABAU010000004.1"/>
</dbReference>
<reference evidence="9" key="1">
    <citation type="journal article" date="2019" name="Int. J. Syst. Evol. Microbiol.">
        <title>The Global Catalogue of Microorganisms (GCM) 10K type strain sequencing project: providing services to taxonomists for standard genome sequencing and annotation.</title>
        <authorList>
            <consortium name="The Broad Institute Genomics Platform"/>
            <consortium name="The Broad Institute Genome Sequencing Center for Infectious Disease"/>
            <person name="Wu L."/>
            <person name="Ma J."/>
        </authorList>
    </citation>
    <scope>NUCLEOTIDE SEQUENCE [LARGE SCALE GENOMIC DNA]</scope>
    <source>
        <strain evidence="9">JCM 17442</strain>
    </source>
</reference>
<keyword evidence="3" id="KW-0472">Membrane</keyword>
<dbReference type="Proteomes" id="UP001501594">
    <property type="component" value="Unassembled WGS sequence"/>
</dbReference>
<feature type="region of interest" description="Disordered" evidence="6">
    <location>
        <begin position="26"/>
        <end position="83"/>
    </location>
</feature>
<feature type="signal peptide" evidence="7">
    <location>
        <begin position="1"/>
        <end position="19"/>
    </location>
</feature>
<evidence type="ECO:0000256" key="2">
    <source>
        <dbReference type="ARBA" id="ARBA00022729"/>
    </source>
</evidence>
<evidence type="ECO:0000313" key="9">
    <source>
        <dbReference type="Proteomes" id="UP001501594"/>
    </source>
</evidence>
<keyword evidence="4" id="KW-0564">Palmitate</keyword>
<comment type="caution">
    <text evidence="8">The sequence shown here is derived from an EMBL/GenBank/DDBJ whole genome shotgun (WGS) entry which is preliminary data.</text>
</comment>
<dbReference type="Pfam" id="PF14041">
    <property type="entry name" value="Lipoprotein_21"/>
    <property type="match status" value="1"/>
</dbReference>
<accession>A0ABP8E4D6</accession>
<evidence type="ECO:0000256" key="5">
    <source>
        <dbReference type="ARBA" id="ARBA00023288"/>
    </source>
</evidence>
<feature type="chain" id="PRO_5045589589" description="LppP/LprE lipoprotein" evidence="7">
    <location>
        <begin position="20"/>
        <end position="215"/>
    </location>
</feature>
<protein>
    <recommendedName>
        <fullName evidence="10">LppP/LprE lipoprotein</fullName>
    </recommendedName>
</protein>
<feature type="compositionally biased region" description="Low complexity" evidence="6">
    <location>
        <begin position="26"/>
        <end position="61"/>
    </location>
</feature>
<proteinExistence type="predicted"/>
<keyword evidence="9" id="KW-1185">Reference proteome</keyword>
<evidence type="ECO:0008006" key="10">
    <source>
        <dbReference type="Google" id="ProtNLM"/>
    </source>
</evidence>
<evidence type="ECO:0000256" key="3">
    <source>
        <dbReference type="ARBA" id="ARBA00023136"/>
    </source>
</evidence>
<evidence type="ECO:0000256" key="4">
    <source>
        <dbReference type="ARBA" id="ARBA00023139"/>
    </source>
</evidence>
<organism evidence="8 9">
    <name type="scientific">Frondihabitans peucedani</name>
    <dbReference type="NCBI Taxonomy" id="598626"/>
    <lineage>
        <taxon>Bacteria</taxon>
        <taxon>Bacillati</taxon>
        <taxon>Actinomycetota</taxon>
        <taxon>Actinomycetes</taxon>
        <taxon>Micrococcales</taxon>
        <taxon>Microbacteriaceae</taxon>
        <taxon>Frondihabitans</taxon>
    </lineage>
</organism>
<keyword evidence="5" id="KW-0449">Lipoprotein</keyword>
<name>A0ABP8E4D6_9MICO</name>
<keyword evidence="1" id="KW-1003">Cell membrane</keyword>
<gene>
    <name evidence="8" type="ORF">GCM10022256_27240</name>
</gene>
<evidence type="ECO:0000256" key="7">
    <source>
        <dbReference type="SAM" id="SignalP"/>
    </source>
</evidence>
<evidence type="ECO:0000256" key="6">
    <source>
        <dbReference type="SAM" id="MobiDB-lite"/>
    </source>
</evidence>
<dbReference type="EMBL" id="BAABAU010000004">
    <property type="protein sequence ID" value="GAA4267112.1"/>
    <property type="molecule type" value="Genomic_DNA"/>
</dbReference>
<keyword evidence="2 7" id="KW-0732">Signal</keyword>
<sequence length="215" mass="21161">MLTRTQHRLAAIASAAVLAGSLAGCTGSQSTPVTAPSSPASSTGTAGQSLAPEPAPQSSAPQTPPASSPSDGATSGAGSCGPSSGRAAAAKGIASLALPSGLPDATWDAANADYSTYQPCSALSWVTLGLTGATASSPYAILLFHDGEYLGTATKAAYSFHPDVARTGGSSLAVTYHYAKPGESDADRSGTTRATLTWSSAAQKVQFSGQTPPVG</sequence>
<dbReference type="PROSITE" id="PS51257">
    <property type="entry name" value="PROKAR_LIPOPROTEIN"/>
    <property type="match status" value="1"/>
</dbReference>
<evidence type="ECO:0000256" key="1">
    <source>
        <dbReference type="ARBA" id="ARBA00022475"/>
    </source>
</evidence>
<evidence type="ECO:0000313" key="8">
    <source>
        <dbReference type="EMBL" id="GAA4267112.1"/>
    </source>
</evidence>
<dbReference type="InterPro" id="IPR025971">
    <property type="entry name" value="LppP/LprE"/>
</dbReference>